<evidence type="ECO:0000313" key="5">
    <source>
        <dbReference type="Proteomes" id="UP000516028"/>
    </source>
</evidence>
<dbReference type="GO" id="GO:0047617">
    <property type="term" value="F:fatty acyl-CoA hydrolase activity"/>
    <property type="evidence" value="ECO:0007669"/>
    <property type="project" value="InterPro"/>
</dbReference>
<keyword evidence="2" id="KW-0378">Hydrolase</keyword>
<proteinExistence type="inferred from homology"/>
<protein>
    <submittedName>
        <fullName evidence="4">PaaI family thioesterase</fullName>
    </submittedName>
</protein>
<name>A0A7H0GQS8_9BURK</name>
<gene>
    <name evidence="4" type="ORF">H9K75_21600</name>
</gene>
<dbReference type="Gene3D" id="3.10.129.10">
    <property type="entry name" value="Hotdog Thioesterase"/>
    <property type="match status" value="1"/>
</dbReference>
<sequence length="152" mass="16822">MLATEHANFRRHALLNFRANIPFVNLLGFTLHRMENGESELHYTPKPEHLNSHGVAHGGAAMTLLDVALSVAARSDTPEHGIVTIEMKSTFMVPAKGPLVAKARRIRRTRSMAFVEGWIYDASGEMCTMATGTFRYVERKKLDGGTPPMATD</sequence>
<dbReference type="Proteomes" id="UP000516028">
    <property type="component" value="Chromosome"/>
</dbReference>
<accession>A0A7H0GQS8</accession>
<evidence type="ECO:0000256" key="1">
    <source>
        <dbReference type="ARBA" id="ARBA00008324"/>
    </source>
</evidence>
<dbReference type="EMBL" id="CP060783">
    <property type="protein sequence ID" value="QNP50644.1"/>
    <property type="molecule type" value="Genomic_DNA"/>
</dbReference>
<dbReference type="KEGG" id="daer:H9K75_21600"/>
<feature type="domain" description="Thioesterase" evidence="3">
    <location>
        <begin position="53"/>
        <end position="127"/>
    </location>
</feature>
<dbReference type="InterPro" id="IPR039298">
    <property type="entry name" value="ACOT13"/>
</dbReference>
<comment type="similarity">
    <text evidence="1">Belongs to the thioesterase PaaI family.</text>
</comment>
<keyword evidence="5" id="KW-1185">Reference proteome</keyword>
<dbReference type="InterPro" id="IPR029069">
    <property type="entry name" value="HotDog_dom_sf"/>
</dbReference>
<dbReference type="SUPFAM" id="SSF54637">
    <property type="entry name" value="Thioesterase/thiol ester dehydrase-isomerase"/>
    <property type="match status" value="1"/>
</dbReference>
<dbReference type="InterPro" id="IPR006683">
    <property type="entry name" value="Thioestr_dom"/>
</dbReference>
<dbReference type="NCBIfam" id="TIGR00369">
    <property type="entry name" value="unchar_dom_1"/>
    <property type="match status" value="1"/>
</dbReference>
<organism evidence="4 5">
    <name type="scientific">Diaphorobacter aerolatus</name>
    <dbReference type="NCBI Taxonomy" id="1288495"/>
    <lineage>
        <taxon>Bacteria</taxon>
        <taxon>Pseudomonadati</taxon>
        <taxon>Pseudomonadota</taxon>
        <taxon>Betaproteobacteria</taxon>
        <taxon>Burkholderiales</taxon>
        <taxon>Comamonadaceae</taxon>
        <taxon>Diaphorobacter</taxon>
    </lineage>
</organism>
<dbReference type="PANTHER" id="PTHR21660:SF1">
    <property type="entry name" value="ACYL-COENZYME A THIOESTERASE 13"/>
    <property type="match status" value="1"/>
</dbReference>
<evidence type="ECO:0000259" key="3">
    <source>
        <dbReference type="Pfam" id="PF03061"/>
    </source>
</evidence>
<dbReference type="CDD" id="cd03443">
    <property type="entry name" value="PaaI_thioesterase"/>
    <property type="match status" value="1"/>
</dbReference>
<dbReference type="AlphaFoldDB" id="A0A7H0GQS8"/>
<evidence type="ECO:0000256" key="2">
    <source>
        <dbReference type="ARBA" id="ARBA00022801"/>
    </source>
</evidence>
<reference evidence="4 5" key="1">
    <citation type="submission" date="2020-08" db="EMBL/GenBank/DDBJ databases">
        <title>Genome sequence of Diaphorobacter aerolatus KACC 16536T.</title>
        <authorList>
            <person name="Hyun D.-W."/>
            <person name="Bae J.-W."/>
        </authorList>
    </citation>
    <scope>NUCLEOTIDE SEQUENCE [LARGE SCALE GENOMIC DNA]</scope>
    <source>
        <strain evidence="4 5">KACC 16536</strain>
    </source>
</reference>
<dbReference type="InterPro" id="IPR003736">
    <property type="entry name" value="PAAI_dom"/>
</dbReference>
<evidence type="ECO:0000313" key="4">
    <source>
        <dbReference type="EMBL" id="QNP50644.1"/>
    </source>
</evidence>
<dbReference type="PANTHER" id="PTHR21660">
    <property type="entry name" value="THIOESTERASE SUPERFAMILY MEMBER-RELATED"/>
    <property type="match status" value="1"/>
</dbReference>
<dbReference type="Pfam" id="PF03061">
    <property type="entry name" value="4HBT"/>
    <property type="match status" value="1"/>
</dbReference>